<sequence length="414" mass="44648">MAGGARPRVLPRDPVPAPPPAPPGTAADAPAVIPFNRTHLSANELDYLAEAVRRGSTSGDGPFTRRAAGLLKGMTGARQVLLTTSCTHALEMSAILLDLRPGDEVIMPSFTFVSTANAYALRGAVPVFVDCRPDTLNVDERLIEAAITDRTRAVVVVHYAGVACAMEEIGEICDRYGLPLVEDNAHGLGGSYRGRPLGAFGALAAQSFHETKNVQCGEGGALLLNDADLVARAEVIREKGTDRSRFFRGQVDKYRWVDIGSSYLLSDVLASQLTSQLESFDETQARRLAVWRGYHEGLAGWAAENGVRLPTVPDGCEHPAHLYYLLLPCPASREAFIAHLRDRGVQATFHYQPLHTAPAGLRYGRTAPGGCPVTEDVADRLVRLPLFADLGATGVTRVIDAVRSHEVNRWPGRT</sequence>
<evidence type="ECO:0000313" key="5">
    <source>
        <dbReference type="Proteomes" id="UP001501251"/>
    </source>
</evidence>
<gene>
    <name evidence="4" type="primary">rffA</name>
    <name evidence="4" type="ORF">GCM10022252_68930</name>
</gene>
<dbReference type="Gene3D" id="3.40.640.10">
    <property type="entry name" value="Type I PLP-dependent aspartate aminotransferase-like (Major domain)"/>
    <property type="match status" value="1"/>
</dbReference>
<dbReference type="EMBL" id="BAABAQ010000016">
    <property type="protein sequence ID" value="GAA4206587.1"/>
    <property type="molecule type" value="Genomic_DNA"/>
</dbReference>
<evidence type="ECO:0000256" key="2">
    <source>
        <dbReference type="RuleBase" id="RU004508"/>
    </source>
</evidence>
<dbReference type="Proteomes" id="UP001501251">
    <property type="component" value="Unassembled WGS sequence"/>
</dbReference>
<dbReference type="CDD" id="cd00616">
    <property type="entry name" value="AHBA_syn"/>
    <property type="match status" value="1"/>
</dbReference>
<dbReference type="InterPro" id="IPR012749">
    <property type="entry name" value="WecE-like"/>
</dbReference>
<dbReference type="Gene3D" id="3.90.1150.10">
    <property type="entry name" value="Aspartate Aminotransferase, domain 1"/>
    <property type="match status" value="1"/>
</dbReference>
<dbReference type="InterPro" id="IPR015422">
    <property type="entry name" value="PyrdxlP-dep_Trfase_small"/>
</dbReference>
<dbReference type="SUPFAM" id="SSF53383">
    <property type="entry name" value="PLP-dependent transferases"/>
    <property type="match status" value="1"/>
</dbReference>
<dbReference type="PANTHER" id="PTHR30244:SF34">
    <property type="entry name" value="DTDP-4-AMINO-4,6-DIDEOXYGALACTOSE TRANSAMINASE"/>
    <property type="match status" value="1"/>
</dbReference>
<dbReference type="PANTHER" id="PTHR30244">
    <property type="entry name" value="TRANSAMINASE"/>
    <property type="match status" value="1"/>
</dbReference>
<dbReference type="PIRSF" id="PIRSF000390">
    <property type="entry name" value="PLP_StrS"/>
    <property type="match status" value="1"/>
</dbReference>
<dbReference type="InterPro" id="IPR015421">
    <property type="entry name" value="PyrdxlP-dep_Trfase_major"/>
</dbReference>
<dbReference type="InterPro" id="IPR000653">
    <property type="entry name" value="DegT/StrS_aminotransferase"/>
</dbReference>
<proteinExistence type="inferred from homology"/>
<evidence type="ECO:0000313" key="4">
    <source>
        <dbReference type="EMBL" id="GAA4206587.1"/>
    </source>
</evidence>
<comment type="caution">
    <text evidence="4">The sequence shown here is derived from an EMBL/GenBank/DDBJ whole genome shotgun (WGS) entry which is preliminary data.</text>
</comment>
<dbReference type="NCBIfam" id="NF008687">
    <property type="entry name" value="PRK11706.1"/>
    <property type="match status" value="1"/>
</dbReference>
<feature type="region of interest" description="Disordered" evidence="3">
    <location>
        <begin position="1"/>
        <end position="30"/>
    </location>
</feature>
<keyword evidence="2" id="KW-0663">Pyridoxal phosphate</keyword>
<name>A0ABP8BHK3_9ACTN</name>
<comment type="similarity">
    <text evidence="2">Belongs to the DegT/DnrJ/EryC1 family.</text>
</comment>
<reference evidence="5" key="1">
    <citation type="journal article" date="2019" name="Int. J. Syst. Evol. Microbiol.">
        <title>The Global Catalogue of Microorganisms (GCM) 10K type strain sequencing project: providing services to taxonomists for standard genome sequencing and annotation.</title>
        <authorList>
            <consortium name="The Broad Institute Genomics Platform"/>
            <consortium name="The Broad Institute Genome Sequencing Center for Infectious Disease"/>
            <person name="Wu L."/>
            <person name="Ma J."/>
        </authorList>
    </citation>
    <scope>NUCLEOTIDE SEQUENCE [LARGE SCALE GENOMIC DNA]</scope>
    <source>
        <strain evidence="5">JCM 17388</strain>
    </source>
</reference>
<evidence type="ECO:0000256" key="3">
    <source>
        <dbReference type="SAM" id="MobiDB-lite"/>
    </source>
</evidence>
<evidence type="ECO:0000256" key="1">
    <source>
        <dbReference type="ARBA" id="ARBA00001933"/>
    </source>
</evidence>
<protein>
    <submittedName>
        <fullName evidence="4">dTDP-4-amino-4,6-dideoxygalactose transaminase</fullName>
    </submittedName>
</protein>
<dbReference type="Pfam" id="PF01041">
    <property type="entry name" value="DegT_DnrJ_EryC1"/>
    <property type="match status" value="1"/>
</dbReference>
<feature type="compositionally biased region" description="Pro residues" evidence="3">
    <location>
        <begin position="13"/>
        <end position="23"/>
    </location>
</feature>
<comment type="cofactor">
    <cofactor evidence="1">
        <name>pyridoxal 5'-phosphate</name>
        <dbReference type="ChEBI" id="CHEBI:597326"/>
    </cofactor>
</comment>
<keyword evidence="5" id="KW-1185">Reference proteome</keyword>
<organism evidence="4 5">
    <name type="scientific">Streptosporangium oxazolinicum</name>
    <dbReference type="NCBI Taxonomy" id="909287"/>
    <lineage>
        <taxon>Bacteria</taxon>
        <taxon>Bacillati</taxon>
        <taxon>Actinomycetota</taxon>
        <taxon>Actinomycetes</taxon>
        <taxon>Streptosporangiales</taxon>
        <taxon>Streptosporangiaceae</taxon>
        <taxon>Streptosporangium</taxon>
    </lineage>
</organism>
<accession>A0ABP8BHK3</accession>
<dbReference type="NCBIfam" id="TIGR02379">
    <property type="entry name" value="ECA_wecE"/>
    <property type="match status" value="1"/>
</dbReference>
<dbReference type="InterPro" id="IPR015424">
    <property type="entry name" value="PyrdxlP-dep_Trfase"/>
</dbReference>